<gene>
    <name evidence="1" type="ORF">BGW38_009753</name>
</gene>
<proteinExistence type="predicted"/>
<comment type="caution">
    <text evidence="1">The sequence shown here is derived from an EMBL/GenBank/DDBJ whole genome shotgun (WGS) entry which is preliminary data.</text>
</comment>
<evidence type="ECO:0000313" key="1">
    <source>
        <dbReference type="EMBL" id="KAF9543800.1"/>
    </source>
</evidence>
<accession>A0A9P6F7N3</accession>
<organism evidence="1 2">
    <name type="scientific">Lunasporangiospora selenospora</name>
    <dbReference type="NCBI Taxonomy" id="979761"/>
    <lineage>
        <taxon>Eukaryota</taxon>
        <taxon>Fungi</taxon>
        <taxon>Fungi incertae sedis</taxon>
        <taxon>Mucoromycota</taxon>
        <taxon>Mortierellomycotina</taxon>
        <taxon>Mortierellomycetes</taxon>
        <taxon>Mortierellales</taxon>
        <taxon>Mortierellaceae</taxon>
        <taxon>Lunasporangiospora</taxon>
    </lineage>
</organism>
<reference evidence="1" key="1">
    <citation type="journal article" date="2020" name="Fungal Divers.">
        <title>Resolving the Mortierellaceae phylogeny through synthesis of multi-gene phylogenetics and phylogenomics.</title>
        <authorList>
            <person name="Vandepol N."/>
            <person name="Liber J."/>
            <person name="Desiro A."/>
            <person name="Na H."/>
            <person name="Kennedy M."/>
            <person name="Barry K."/>
            <person name="Grigoriev I.V."/>
            <person name="Miller A.N."/>
            <person name="O'Donnell K."/>
            <person name="Stajich J.E."/>
            <person name="Bonito G."/>
        </authorList>
    </citation>
    <scope>NUCLEOTIDE SEQUENCE</scope>
    <source>
        <strain evidence="1">KOD1015</strain>
    </source>
</reference>
<dbReference type="AlphaFoldDB" id="A0A9P6F7N3"/>
<protein>
    <submittedName>
        <fullName evidence="1">Uncharacterized protein</fullName>
    </submittedName>
</protein>
<dbReference type="EMBL" id="JAABOA010007355">
    <property type="protein sequence ID" value="KAF9543800.1"/>
    <property type="molecule type" value="Genomic_DNA"/>
</dbReference>
<keyword evidence="2" id="KW-1185">Reference proteome</keyword>
<feature type="non-terminal residue" evidence="1">
    <location>
        <position position="54"/>
    </location>
</feature>
<sequence length="54" mass="6198">MSLQQHSEAFPVTLSDKDWARIIQNGRAAQAQELLSTAIAQNDQYREEDPIKRK</sequence>
<dbReference type="Proteomes" id="UP000780801">
    <property type="component" value="Unassembled WGS sequence"/>
</dbReference>
<name>A0A9P6F7N3_9FUNG</name>
<evidence type="ECO:0000313" key="2">
    <source>
        <dbReference type="Proteomes" id="UP000780801"/>
    </source>
</evidence>